<proteinExistence type="predicted"/>
<name>A0AAV7SNF7_PLEWA</name>
<sequence length="127" mass="13935">MQLRRFPRTAAYAVFRGCRWRLGCGFEPQLIYVACVTLGIFRTASGLPASFTALTLSKREFPPWIGFFCANRAIDFSRDSVWASVEQAGLRCTSASTARRTSGASPRRPETLCTSASSVPLCSRSVS</sequence>
<evidence type="ECO:0000313" key="1">
    <source>
        <dbReference type="EMBL" id="KAJ1165561.1"/>
    </source>
</evidence>
<accession>A0AAV7SNF7</accession>
<gene>
    <name evidence="1" type="ORF">NDU88_005982</name>
</gene>
<organism evidence="1 2">
    <name type="scientific">Pleurodeles waltl</name>
    <name type="common">Iberian ribbed newt</name>
    <dbReference type="NCBI Taxonomy" id="8319"/>
    <lineage>
        <taxon>Eukaryota</taxon>
        <taxon>Metazoa</taxon>
        <taxon>Chordata</taxon>
        <taxon>Craniata</taxon>
        <taxon>Vertebrata</taxon>
        <taxon>Euteleostomi</taxon>
        <taxon>Amphibia</taxon>
        <taxon>Batrachia</taxon>
        <taxon>Caudata</taxon>
        <taxon>Salamandroidea</taxon>
        <taxon>Salamandridae</taxon>
        <taxon>Pleurodelinae</taxon>
        <taxon>Pleurodeles</taxon>
    </lineage>
</organism>
<keyword evidence="2" id="KW-1185">Reference proteome</keyword>
<reference evidence="1" key="1">
    <citation type="journal article" date="2022" name="bioRxiv">
        <title>Sequencing and chromosome-scale assembly of the giantPleurodeles waltlgenome.</title>
        <authorList>
            <person name="Brown T."/>
            <person name="Elewa A."/>
            <person name="Iarovenko S."/>
            <person name="Subramanian E."/>
            <person name="Araus A.J."/>
            <person name="Petzold A."/>
            <person name="Susuki M."/>
            <person name="Suzuki K.-i.T."/>
            <person name="Hayashi T."/>
            <person name="Toyoda A."/>
            <person name="Oliveira C."/>
            <person name="Osipova E."/>
            <person name="Leigh N.D."/>
            <person name="Simon A."/>
            <person name="Yun M.H."/>
        </authorList>
    </citation>
    <scope>NUCLEOTIDE SEQUENCE</scope>
    <source>
        <strain evidence="1">20211129_DDA</strain>
        <tissue evidence="1">Liver</tissue>
    </source>
</reference>
<comment type="caution">
    <text evidence="1">The sequence shown here is derived from an EMBL/GenBank/DDBJ whole genome shotgun (WGS) entry which is preliminary data.</text>
</comment>
<dbReference type="AlphaFoldDB" id="A0AAV7SNF7"/>
<dbReference type="Proteomes" id="UP001066276">
    <property type="component" value="Chromosome 4_2"/>
</dbReference>
<protein>
    <submittedName>
        <fullName evidence="1">Uncharacterized protein</fullName>
    </submittedName>
</protein>
<evidence type="ECO:0000313" key="2">
    <source>
        <dbReference type="Proteomes" id="UP001066276"/>
    </source>
</evidence>
<dbReference type="EMBL" id="JANPWB010000008">
    <property type="protein sequence ID" value="KAJ1165561.1"/>
    <property type="molecule type" value="Genomic_DNA"/>
</dbReference>